<feature type="compositionally biased region" description="Basic and acidic residues" evidence="1">
    <location>
        <begin position="524"/>
        <end position="546"/>
    </location>
</feature>
<evidence type="ECO:0000313" key="4">
    <source>
        <dbReference type="Proteomes" id="UP000613580"/>
    </source>
</evidence>
<sequence>MGLHQPPTFFQRSMKTEVSGEKIARQRHSSLKMELPSDADVKLGAAEIDRLLEQKEFALEAELARVKAARRSRGVKKEDTIPEVIELLSDEEPEVTTALKGDVVPPFTTPKRQNIQPIFVSDSDDEDEVKSNQGGPSSPPSNRTRGLLAAKRATSAAMTNIPVQHIADLRNSVSPFIPLQSPDAETEMEGQPQSLDADAGQKTMVKMEESDEVVDSDVVAVGVVVSSRTKTKSSRKAKSKDVIVPKAEVKEELIEVHFTTDNSENTTVGHLKVTEAGVMKYEDDDAAAPKIEVPEECLHATWSRKHISYVFGGGHIETYHLKSENSKRSGVTGNAQPYGTLSDKHHPSAPSAPGHHGILLDGVDEVYTYPEPMPMFLRRKSNAWIFLGRYNYSIGGIVAPEAASNLPAASLAAWARDFMKYAWGRHLIARANEKLEEDRQINGESYASVEAALRDGRLRLLFTVLKCVEYPYDWFEKLRDNPLPAALENEVKEEDDSEAEEMVQTRDRKRKAQGVGSRQKKRAKIEVSKPHRQSHDSSNHTKRNLDWEDEEESGEEDDTTDLDGDYAPKAPVQNTRLCTVFLAFNLGRIEPFLYRTLITDGTPRGLALQRTIYTKRPGFFREHTRQLFLTGAGKWCESYVRDLLLELLSKGGTGVSSLAVSGIWTTPQQKLLQNLAGVRRWSGFLYSLFGHEMIYDDLSTHFASCACFALVTHMDIFDTFGDEDASSLCTALSTLPKLTHLCFTDATPLVLKTVAEQCPELKVLVYMPSRINDARFMADHPPAPFATLEPRFVVNVLVSRRFWRDWEFNSDPQTSGFWAAAEAFVDRRRRAEKTASAYWLDYGWI</sequence>
<evidence type="ECO:0000313" key="3">
    <source>
        <dbReference type="EMBL" id="KAF7313876.1"/>
    </source>
</evidence>
<reference evidence="3" key="1">
    <citation type="submission" date="2020-05" db="EMBL/GenBank/DDBJ databases">
        <title>Mycena genomes resolve the evolution of fungal bioluminescence.</title>
        <authorList>
            <person name="Tsai I.J."/>
        </authorList>
    </citation>
    <scope>NUCLEOTIDE SEQUENCE</scope>
    <source>
        <strain evidence="3">110903Hualien_Pintung</strain>
    </source>
</reference>
<evidence type="ECO:0000259" key="2">
    <source>
        <dbReference type="Pfam" id="PF20411"/>
    </source>
</evidence>
<dbReference type="Pfam" id="PF20411">
    <property type="entry name" value="DUF6697"/>
    <property type="match status" value="1"/>
</dbReference>
<comment type="caution">
    <text evidence="3">The sequence shown here is derived from an EMBL/GenBank/DDBJ whole genome shotgun (WGS) entry which is preliminary data.</text>
</comment>
<feature type="compositionally biased region" description="Polar residues" evidence="1">
    <location>
        <begin position="328"/>
        <end position="339"/>
    </location>
</feature>
<keyword evidence="4" id="KW-1185">Reference proteome</keyword>
<dbReference type="InterPro" id="IPR046520">
    <property type="entry name" value="DUF6697"/>
</dbReference>
<gene>
    <name evidence="3" type="ORF">HMN09_00545400</name>
</gene>
<dbReference type="EMBL" id="JACAZE010000006">
    <property type="protein sequence ID" value="KAF7313876.1"/>
    <property type="molecule type" value="Genomic_DNA"/>
</dbReference>
<feature type="region of interest" description="Disordered" evidence="1">
    <location>
        <begin position="101"/>
        <end position="145"/>
    </location>
</feature>
<dbReference type="Proteomes" id="UP000613580">
    <property type="component" value="Unassembled WGS sequence"/>
</dbReference>
<dbReference type="AlphaFoldDB" id="A0A8H6WEQ8"/>
<feature type="region of interest" description="Disordered" evidence="1">
    <location>
        <begin position="488"/>
        <end position="568"/>
    </location>
</feature>
<accession>A0A8H6WEQ8</accession>
<proteinExistence type="predicted"/>
<feature type="compositionally biased region" description="Acidic residues" evidence="1">
    <location>
        <begin position="547"/>
        <end position="564"/>
    </location>
</feature>
<feature type="domain" description="DUF6697" evidence="2">
    <location>
        <begin position="301"/>
        <end position="480"/>
    </location>
</feature>
<protein>
    <recommendedName>
        <fullName evidence="2">DUF6697 domain-containing protein</fullName>
    </recommendedName>
</protein>
<dbReference type="OrthoDB" id="3145912at2759"/>
<evidence type="ECO:0000256" key="1">
    <source>
        <dbReference type="SAM" id="MobiDB-lite"/>
    </source>
</evidence>
<feature type="compositionally biased region" description="Basic residues" evidence="1">
    <location>
        <begin position="507"/>
        <end position="523"/>
    </location>
</feature>
<feature type="region of interest" description="Disordered" evidence="1">
    <location>
        <begin position="324"/>
        <end position="352"/>
    </location>
</feature>
<feature type="compositionally biased region" description="Acidic residues" evidence="1">
    <location>
        <begin position="491"/>
        <end position="501"/>
    </location>
</feature>
<organism evidence="3 4">
    <name type="scientific">Mycena chlorophos</name>
    <name type="common">Agaric fungus</name>
    <name type="synonym">Agaricus chlorophos</name>
    <dbReference type="NCBI Taxonomy" id="658473"/>
    <lineage>
        <taxon>Eukaryota</taxon>
        <taxon>Fungi</taxon>
        <taxon>Dikarya</taxon>
        <taxon>Basidiomycota</taxon>
        <taxon>Agaricomycotina</taxon>
        <taxon>Agaricomycetes</taxon>
        <taxon>Agaricomycetidae</taxon>
        <taxon>Agaricales</taxon>
        <taxon>Marasmiineae</taxon>
        <taxon>Mycenaceae</taxon>
        <taxon>Mycena</taxon>
    </lineage>
</organism>
<name>A0A8H6WEQ8_MYCCL</name>